<geneLocation type="plasmid" evidence="2 3">
    <name>pPR12A203</name>
</geneLocation>
<dbReference type="EMBL" id="CP054024">
    <property type="protein sequence ID" value="QKK21035.1"/>
    <property type="molecule type" value="Genomic_DNA"/>
</dbReference>
<gene>
    <name evidence="2" type="ORF">FFM53_031885</name>
</gene>
<evidence type="ECO:0000256" key="1">
    <source>
        <dbReference type="SAM" id="MobiDB-lite"/>
    </source>
</evidence>
<keyword evidence="2" id="KW-0614">Plasmid</keyword>
<reference evidence="2 3" key="1">
    <citation type="submission" date="2020-05" db="EMBL/GenBank/DDBJ databases">
        <title>Genome sequences of pea root nodulating Rhizobium spp.</title>
        <authorList>
            <person name="Rahi P."/>
        </authorList>
    </citation>
    <scope>NUCLEOTIDE SEQUENCE [LARGE SCALE GENOMIC DNA]</scope>
    <source>
        <strain evidence="3">JKLM 12A2</strain>
        <plasmid evidence="2 3">pPR12A203</plasmid>
    </source>
</reference>
<feature type="region of interest" description="Disordered" evidence="1">
    <location>
        <begin position="1"/>
        <end position="28"/>
    </location>
</feature>
<evidence type="ECO:0000313" key="3">
    <source>
        <dbReference type="Proteomes" id="UP000305673"/>
    </source>
</evidence>
<organism evidence="2 3">
    <name type="scientific">Rhizobium indicum</name>
    <dbReference type="NCBI Taxonomy" id="2583231"/>
    <lineage>
        <taxon>Bacteria</taxon>
        <taxon>Pseudomonadati</taxon>
        <taxon>Pseudomonadota</taxon>
        <taxon>Alphaproteobacteria</taxon>
        <taxon>Hyphomicrobiales</taxon>
        <taxon>Rhizobiaceae</taxon>
        <taxon>Rhizobium/Agrobacterium group</taxon>
        <taxon>Rhizobium</taxon>
    </lineage>
</organism>
<proteinExistence type="predicted"/>
<accession>A0ABX6PQT6</accession>
<dbReference type="Proteomes" id="UP000305673">
    <property type="component" value="Plasmid pPR12A203"/>
</dbReference>
<keyword evidence="3" id="KW-1185">Reference proteome</keyword>
<evidence type="ECO:0000313" key="2">
    <source>
        <dbReference type="EMBL" id="QKK21035.1"/>
    </source>
</evidence>
<name>A0ABX6PQT6_9HYPH</name>
<protein>
    <submittedName>
        <fullName evidence="2">Uncharacterized protein</fullName>
    </submittedName>
</protein>
<dbReference type="RefSeq" id="WP_165586593.1">
    <property type="nucleotide sequence ID" value="NZ_CP054024.1"/>
</dbReference>
<sequence>MNDDPVTIPQTLHEASKQESTRHPRGPHFSKARALMAGAALNSKNLTATKTVGL</sequence>